<keyword evidence="3" id="KW-1185">Reference proteome</keyword>
<evidence type="ECO:0000313" key="3">
    <source>
        <dbReference type="Proteomes" id="UP000614996"/>
    </source>
</evidence>
<dbReference type="Pfam" id="PF19054">
    <property type="entry name" value="DUF5753"/>
    <property type="match status" value="1"/>
</dbReference>
<organism evidence="2 3">
    <name type="scientific">Actinocatenispora comari</name>
    <dbReference type="NCBI Taxonomy" id="2807577"/>
    <lineage>
        <taxon>Bacteria</taxon>
        <taxon>Bacillati</taxon>
        <taxon>Actinomycetota</taxon>
        <taxon>Actinomycetes</taxon>
        <taxon>Micromonosporales</taxon>
        <taxon>Micromonosporaceae</taxon>
        <taxon>Actinocatenispora</taxon>
    </lineage>
</organism>
<gene>
    <name evidence="2" type="ORF">NUM_69970</name>
</gene>
<dbReference type="RefSeq" id="WP_207129300.1">
    <property type="nucleotide sequence ID" value="NZ_BOPO01000149.1"/>
</dbReference>
<feature type="domain" description="DUF5753" evidence="1">
    <location>
        <begin position="101"/>
        <end position="287"/>
    </location>
</feature>
<accession>A0A8J4AMV8</accession>
<name>A0A8J4AMV8_9ACTN</name>
<evidence type="ECO:0000313" key="2">
    <source>
        <dbReference type="EMBL" id="GIL31743.1"/>
    </source>
</evidence>
<dbReference type="AlphaFoldDB" id="A0A8J4AMV8"/>
<sequence>MTTRRLSPTVPTRRVASTLRMYRERKGMGVGEAAAGVDHQSSWLSRIEGMENRAHPNDVQALLMQYDVEQPVIEAVKAVARQSRKRGWWYPYHDVLPDWFGQYLGLESDASTIRAFDGLAVPGLLQTEEYARAMVQALVPRQSAAEIDRFTRLRIERQQRISDDEDPVQFRAVLDEGLLWRQVGGTQVMIEQIEWLLEVGQRPNVEIQVLPSAAGAHPAMNGSFVVMDFPPLPTPFPTIDDRIAYVDLLVGAKYFDNAAEVAPYEAVWEQLRGDALSSDESDALLRRIAKRLAAH</sequence>
<evidence type="ECO:0000259" key="1">
    <source>
        <dbReference type="Pfam" id="PF19054"/>
    </source>
</evidence>
<dbReference type="Proteomes" id="UP000614996">
    <property type="component" value="Unassembled WGS sequence"/>
</dbReference>
<proteinExistence type="predicted"/>
<reference evidence="3" key="1">
    <citation type="journal article" date="2021" name="Int. J. Syst. Evol. Microbiol.">
        <title>Actinocatenispora comari sp. nov., an endophytic actinomycete isolated from aerial parts of Comarum salesowianum.</title>
        <authorList>
            <person name="Oyunbileg N."/>
            <person name="Iizaka Y."/>
            <person name="Hamada M."/>
            <person name="Davaapurev B.O."/>
            <person name="Fukumoto A."/>
            <person name="Tsetseg B."/>
            <person name="Kato F."/>
            <person name="Tamura T."/>
            <person name="Batkhuu J."/>
            <person name="Anzai Y."/>
        </authorList>
    </citation>
    <scope>NUCLEOTIDE SEQUENCE [LARGE SCALE GENOMIC DNA]</scope>
    <source>
        <strain evidence="3">NUM-2625</strain>
    </source>
</reference>
<dbReference type="EMBL" id="BOPO01000149">
    <property type="protein sequence ID" value="GIL31743.1"/>
    <property type="molecule type" value="Genomic_DNA"/>
</dbReference>
<dbReference type="Pfam" id="PF13560">
    <property type="entry name" value="HTH_31"/>
    <property type="match status" value="1"/>
</dbReference>
<protein>
    <submittedName>
        <fullName evidence="2">Transcriptional regulator</fullName>
    </submittedName>
</protein>
<dbReference type="InterPro" id="IPR043917">
    <property type="entry name" value="DUF5753"/>
</dbReference>
<comment type="caution">
    <text evidence="2">The sequence shown here is derived from an EMBL/GenBank/DDBJ whole genome shotgun (WGS) entry which is preliminary data.</text>
</comment>